<gene>
    <name evidence="1" type="ORF">ABWK59_34490</name>
</gene>
<dbReference type="EMBL" id="CP159872">
    <property type="protein sequence ID" value="XCM83679.1"/>
    <property type="molecule type" value="Genomic_DNA"/>
</dbReference>
<evidence type="ECO:0008006" key="2">
    <source>
        <dbReference type="Google" id="ProtNLM"/>
    </source>
</evidence>
<dbReference type="RefSeq" id="WP_354644616.1">
    <property type="nucleotide sequence ID" value="NZ_CP159872.1"/>
</dbReference>
<evidence type="ECO:0000313" key="1">
    <source>
        <dbReference type="EMBL" id="XCM83679.1"/>
    </source>
</evidence>
<reference evidence="1" key="1">
    <citation type="submission" date="2024-06" db="EMBL/GenBank/DDBJ databases">
        <title>The genome sequences of Kitasatospora sp. strain HUAS MG31.</title>
        <authorList>
            <person name="Mo P."/>
        </authorList>
    </citation>
    <scope>NUCLEOTIDE SEQUENCE</scope>
    <source>
        <strain evidence="1">HUAS MG31</strain>
    </source>
</reference>
<name>A0AAU8K4L6_9ACTN</name>
<protein>
    <recommendedName>
        <fullName evidence="2">Knr4/Smi1-like domain-containing protein</fullName>
    </recommendedName>
</protein>
<accession>A0AAU8K4L6</accession>
<dbReference type="AlphaFoldDB" id="A0AAU8K4L6"/>
<sequence length="227" mass="24675">MDESMHGAALIDRVIARVSQGRPAAGALDITAPVPLAPEAIDRLRLAGDRPLPPSLRRWLAFDSSWLSGIGWYDDARAPVLEGRALGETAERMYGSGGVMVGMFADFEALLPSPCLPLVGGSDSRRLLYLGRPDSTGEYPVLVTDIDDLPYVAVMYPGLDVYLAHLAGVLDLAFGSYTGLTDHPEYGPRMREHAENTELGPAGLDFRDLDDLDLDLDLDDDLYDLDE</sequence>
<organism evidence="1">
    <name type="scientific">Kitasatospora camelliae</name>
    <dbReference type="NCBI Taxonomy" id="3156397"/>
    <lineage>
        <taxon>Bacteria</taxon>
        <taxon>Bacillati</taxon>
        <taxon>Actinomycetota</taxon>
        <taxon>Actinomycetes</taxon>
        <taxon>Kitasatosporales</taxon>
        <taxon>Streptomycetaceae</taxon>
        <taxon>Kitasatospora</taxon>
    </lineage>
</organism>
<proteinExistence type="predicted"/>
<dbReference type="KEGG" id="kcm:ABWK59_34490"/>